<feature type="region of interest" description="Disordered" evidence="6">
    <location>
        <begin position="83"/>
        <end position="136"/>
    </location>
</feature>
<dbReference type="PANTHER" id="PTHR47936:SF1">
    <property type="entry name" value="PENTATRICOPEPTIDE REPEAT-CONTAINING PROTEIN GUN1, CHLOROPLASTIC"/>
    <property type="match status" value="1"/>
</dbReference>
<reference evidence="7" key="1">
    <citation type="submission" date="2023-11" db="EMBL/GenBank/DDBJ databases">
        <authorList>
            <person name="Alioto T."/>
            <person name="Alioto T."/>
            <person name="Gomez Garrido J."/>
        </authorList>
    </citation>
    <scope>NUCLEOTIDE SEQUENCE</scope>
</reference>
<comment type="subunit">
    <text evidence="4">Binds to mitochondrial small subunit 15S rRNA.</text>
</comment>
<dbReference type="PANTHER" id="PTHR47936">
    <property type="entry name" value="PPR_LONG DOMAIN-CONTAINING PROTEIN"/>
    <property type="match status" value="1"/>
</dbReference>
<dbReference type="InterPro" id="IPR002885">
    <property type="entry name" value="PPR_rpt"/>
</dbReference>
<feature type="compositionally biased region" description="Basic residues" evidence="6">
    <location>
        <begin position="90"/>
        <end position="104"/>
    </location>
</feature>
<evidence type="ECO:0000256" key="1">
    <source>
        <dbReference type="ARBA" id="ARBA00006192"/>
    </source>
</evidence>
<dbReference type="AlphaFoldDB" id="A0AAI8Z822"/>
<name>A0AAI8Z822_9PEZI</name>
<feature type="compositionally biased region" description="Polar residues" evidence="6">
    <location>
        <begin position="107"/>
        <end position="121"/>
    </location>
</feature>
<dbReference type="Gene3D" id="1.25.40.10">
    <property type="entry name" value="Tetratricopeptide repeat domain"/>
    <property type="match status" value="1"/>
</dbReference>
<dbReference type="PROSITE" id="PS51375">
    <property type="entry name" value="PPR"/>
    <property type="match status" value="1"/>
</dbReference>
<dbReference type="InterPro" id="IPR011990">
    <property type="entry name" value="TPR-like_helical_dom_sf"/>
</dbReference>
<evidence type="ECO:0000313" key="7">
    <source>
        <dbReference type="EMBL" id="CAK4034156.1"/>
    </source>
</evidence>
<gene>
    <name evidence="7" type="ORF">LECACI_7A009314</name>
</gene>
<evidence type="ECO:0000256" key="5">
    <source>
        <dbReference type="PROSITE-ProRule" id="PRU00708"/>
    </source>
</evidence>
<dbReference type="Proteomes" id="UP001296104">
    <property type="component" value="Unassembled WGS sequence"/>
</dbReference>
<protein>
    <recommendedName>
        <fullName evidence="9">Pentatricopeptide repeat protein</fullName>
    </recommendedName>
</protein>
<sequence>MSRIALILKPHSQTLVAPSKTASRFMSCAHRQPDARSEAHVWGQYHRDSAERRHRAPAKSEAQSVQDVFIRALVVASSCSRRRGSESRPFKCHRNASSIHRPHRAGVSNTQRRSLSSQIPRRQTAVAIPDPPEPSISREEYKELIDTYSEDEHKWPPKSGTSEPAGVKIEEVKPKHYKLAPRLVVTPEQEAPLSHSDREVFPPEDEDHAAQLKYFAKLLRKPMGSVKHSTLWDVYEKLPSPRTRYVTDQRYRIFFRHLAWREFRASREAMERYFALLNECTNAGVNIDNGAWSGAMAYAGRCVRVVTSKEVKAAIETWMRMEDAGHRANAFTFHILLEVAIRAGRYALADTILMELKARKIPLNRYFRNTVIFYAGRRRDGDAVRRAFQELVDAGEIVDTIAMNIVISALLRAGELPAAENTFLRMKTLHEEKFGNLPPQDWRERKSLGKLLSREGETLREQERQHQASFFGAPFSMEDKKDEIQKVTPIAPDSETYRTLIKHHCDTTGDFKRVRELLEESKRKGHNIHGSVYIHILRGFALYGGYASSSWHHQSLEQIWSEMLEACRPFGAGETERIPPPKQEDDDIPDLLGTMISDKAREFHESAHDEMMVEEESELERPLYFTRTMAFATIHAFYRCMGPTRTLEVWRQILAKWTDATDDDKVRVQRVVDKMTAGGGMYL</sequence>
<evidence type="ECO:0000256" key="3">
    <source>
        <dbReference type="ARBA" id="ARBA00044493"/>
    </source>
</evidence>
<comment type="caution">
    <text evidence="7">The sequence shown here is derived from an EMBL/GenBank/DDBJ whole genome shotgun (WGS) entry which is preliminary data.</text>
</comment>
<keyword evidence="8" id="KW-1185">Reference proteome</keyword>
<dbReference type="EMBL" id="CAVMBE010000106">
    <property type="protein sequence ID" value="CAK4034156.1"/>
    <property type="molecule type" value="Genomic_DNA"/>
</dbReference>
<accession>A0AAI8Z822</accession>
<evidence type="ECO:0000256" key="6">
    <source>
        <dbReference type="SAM" id="MobiDB-lite"/>
    </source>
</evidence>
<proteinExistence type="inferred from homology"/>
<evidence type="ECO:0000313" key="8">
    <source>
        <dbReference type="Proteomes" id="UP001296104"/>
    </source>
</evidence>
<comment type="function">
    <text evidence="3">Regulates mitochondrial small subunit maturation by controlling 15S rRNA 5'-end processing. Localizes to the 5' precursor of the 15S rRNA in a position that is subsequently occupied by mS47 in the mature yeast mtSSU. Uses structure and sequence-specific RNA recognition, binding to a single-stranded region of the precursor and specifically recognizing bases -6 to -1. The exchange of Ccm1 for mS47 is coupled to the irreversible removal of precursor rRNA that is accompanied by conformational changes of the mitoribosomal proteins uS5m and mS26. These conformational changes signal completion of 5'-end rRNA processing through protection of the mature 5'-end of the 15S rRNA and stabilization of mS47. The removal of the 5' precursor together with the dissociation of Ccm1 may be catalyzed by the 5'-3' exoribonuclease Pet127. Involved in the specific removal of group I introns in mitochondrial encoded transcripts.</text>
</comment>
<comment type="similarity">
    <text evidence="1">Belongs to the CCM1 family.</text>
</comment>
<feature type="repeat" description="PPR" evidence="5">
    <location>
        <begin position="493"/>
        <end position="528"/>
    </location>
</feature>
<evidence type="ECO:0000256" key="4">
    <source>
        <dbReference type="ARBA" id="ARBA00044511"/>
    </source>
</evidence>
<evidence type="ECO:0000256" key="2">
    <source>
        <dbReference type="ARBA" id="ARBA00022737"/>
    </source>
</evidence>
<organism evidence="7 8">
    <name type="scientific">Lecanosticta acicola</name>
    <dbReference type="NCBI Taxonomy" id="111012"/>
    <lineage>
        <taxon>Eukaryota</taxon>
        <taxon>Fungi</taxon>
        <taxon>Dikarya</taxon>
        <taxon>Ascomycota</taxon>
        <taxon>Pezizomycotina</taxon>
        <taxon>Dothideomycetes</taxon>
        <taxon>Dothideomycetidae</taxon>
        <taxon>Mycosphaerellales</taxon>
        <taxon>Mycosphaerellaceae</taxon>
        <taxon>Lecanosticta</taxon>
    </lineage>
</organism>
<keyword evidence="2" id="KW-0677">Repeat</keyword>
<evidence type="ECO:0008006" key="9">
    <source>
        <dbReference type="Google" id="ProtNLM"/>
    </source>
</evidence>